<evidence type="ECO:0000313" key="2">
    <source>
        <dbReference type="Proteomes" id="UP001148299"/>
    </source>
</evidence>
<gene>
    <name evidence="1" type="ORF">N7541_005814</name>
</gene>
<proteinExistence type="predicted"/>
<reference evidence="1" key="1">
    <citation type="submission" date="2022-12" db="EMBL/GenBank/DDBJ databases">
        <authorList>
            <person name="Petersen C."/>
        </authorList>
    </citation>
    <scope>NUCLEOTIDE SEQUENCE</scope>
    <source>
        <strain evidence="1">IBT 35675</strain>
    </source>
</reference>
<organism evidence="1 2">
    <name type="scientific">Penicillium brevicompactum</name>
    <dbReference type="NCBI Taxonomy" id="5074"/>
    <lineage>
        <taxon>Eukaryota</taxon>
        <taxon>Fungi</taxon>
        <taxon>Dikarya</taxon>
        <taxon>Ascomycota</taxon>
        <taxon>Pezizomycotina</taxon>
        <taxon>Eurotiomycetes</taxon>
        <taxon>Eurotiomycetidae</taxon>
        <taxon>Eurotiales</taxon>
        <taxon>Aspergillaceae</taxon>
        <taxon>Penicillium</taxon>
    </lineage>
</organism>
<comment type="caution">
    <text evidence="1">The sequence shown here is derived from an EMBL/GenBank/DDBJ whole genome shotgun (WGS) entry which is preliminary data.</text>
</comment>
<reference evidence="1" key="2">
    <citation type="journal article" date="2023" name="IMA Fungus">
        <title>Comparative genomic study of the Penicillium genus elucidates a diverse pangenome and 15 lateral gene transfer events.</title>
        <authorList>
            <person name="Petersen C."/>
            <person name="Sorensen T."/>
            <person name="Nielsen M.R."/>
            <person name="Sondergaard T.E."/>
            <person name="Sorensen J.L."/>
            <person name="Fitzpatrick D.A."/>
            <person name="Frisvad J.C."/>
            <person name="Nielsen K.L."/>
        </authorList>
    </citation>
    <scope>NUCLEOTIDE SEQUENCE</scope>
    <source>
        <strain evidence="1">IBT 35675</strain>
    </source>
</reference>
<evidence type="ECO:0000313" key="1">
    <source>
        <dbReference type="EMBL" id="KAJ5354770.1"/>
    </source>
</evidence>
<dbReference type="AlphaFoldDB" id="A0A9W9R6V0"/>
<keyword evidence="2" id="KW-1185">Reference proteome</keyword>
<dbReference type="Proteomes" id="UP001148299">
    <property type="component" value="Unassembled WGS sequence"/>
</dbReference>
<protein>
    <submittedName>
        <fullName evidence="1">Uncharacterized protein</fullName>
    </submittedName>
</protein>
<sequence length="247" mass="27340">MSSNSSPGVWDFGLRPQFVWCLSCLNMQMMIWASGNHLDYPFSIQCQFEGTGTSKCRNCMEIASGCILTPGLMIGDAYDLQMIFNWASSFWSDDLQGFTWNSGFRGGVARALHELAEAFVDIVRAHQEELCTTVSGGQISPIAYKTLMAQRQQVILNGCTTYANYDCQPLLRLIPGDAGYPKWGDAKDNFLRQVLMATEAHYAFLHTNGHEAPTSATADIPPYPGNQQDGTTGPRMWAIRSTFPLPS</sequence>
<name>A0A9W9R6V0_PENBR</name>
<accession>A0A9W9R6V0</accession>
<dbReference type="EMBL" id="JAPZBR010000004">
    <property type="protein sequence ID" value="KAJ5354770.1"/>
    <property type="molecule type" value="Genomic_DNA"/>
</dbReference>